<accession>A0A1Y5PNH4</accession>
<proteinExistence type="predicted"/>
<feature type="transmembrane region" description="Helical" evidence="2">
    <location>
        <begin position="64"/>
        <end position="83"/>
    </location>
</feature>
<organism evidence="3">
    <name type="scientific">uncultured Mycobacterium sp</name>
    <dbReference type="NCBI Taxonomy" id="171292"/>
    <lineage>
        <taxon>Bacteria</taxon>
        <taxon>Bacillati</taxon>
        <taxon>Actinomycetota</taxon>
        <taxon>Actinomycetes</taxon>
        <taxon>Mycobacteriales</taxon>
        <taxon>Mycobacteriaceae</taxon>
        <taxon>Mycobacterium</taxon>
        <taxon>environmental samples</taxon>
    </lineage>
</organism>
<keyword evidence="2" id="KW-1133">Transmembrane helix</keyword>
<dbReference type="EMBL" id="FLQS01000042">
    <property type="protein sequence ID" value="SBS77701.1"/>
    <property type="molecule type" value="Genomic_DNA"/>
</dbReference>
<name>A0A1Y5PNH4_9MYCO</name>
<keyword evidence="2" id="KW-0472">Membrane</keyword>
<evidence type="ECO:0000256" key="2">
    <source>
        <dbReference type="SAM" id="Phobius"/>
    </source>
</evidence>
<gene>
    <name evidence="3" type="ORF">MHPYR_470035</name>
</gene>
<evidence type="ECO:0000313" key="3">
    <source>
        <dbReference type="EMBL" id="SBS77701.1"/>
    </source>
</evidence>
<keyword evidence="2" id="KW-0812">Transmembrane</keyword>
<sequence length="226" mass="24014">MGRHSTPEEGESASPPEPTSPSPGGTAWLGRLLDWFTGSRGVATLGVGTLIAALLGLVKDINFARWSSPLAFIICGVAGAFFWRGRRRTFTAAAVLGVLLSGAATVRAYSAPGNTEFYYDGSAMTQLQPAPEGGIPLTTDPRDGTVTQTILPEASDAGFMEISCFQEGRLAAGGQSVPIHWARIESGKFQTLWIPLASLRGLAPGSARTLLDCSNWRWLLQNYGTK</sequence>
<feature type="transmembrane region" description="Helical" evidence="2">
    <location>
        <begin position="90"/>
        <end position="109"/>
    </location>
</feature>
<feature type="transmembrane region" description="Helical" evidence="2">
    <location>
        <begin position="41"/>
        <end position="58"/>
    </location>
</feature>
<protein>
    <submittedName>
        <fullName evidence="3">Uncharacterized protein</fullName>
    </submittedName>
</protein>
<dbReference type="AlphaFoldDB" id="A0A1Y5PNH4"/>
<evidence type="ECO:0000256" key="1">
    <source>
        <dbReference type="SAM" id="MobiDB-lite"/>
    </source>
</evidence>
<feature type="region of interest" description="Disordered" evidence="1">
    <location>
        <begin position="1"/>
        <end position="23"/>
    </location>
</feature>
<reference evidence="3" key="1">
    <citation type="submission" date="2016-03" db="EMBL/GenBank/DDBJ databases">
        <authorList>
            <person name="Ploux O."/>
        </authorList>
    </citation>
    <scope>NUCLEOTIDE SEQUENCE</scope>
    <source>
        <strain evidence="3">UC10</strain>
    </source>
</reference>